<reference evidence="3" key="2">
    <citation type="journal article" date="2017" name="J. Anim. Genet.">
        <title>Multiple reference genome sequences of hot pepper reveal the massive evolution of plant disease resistance genes by retroduplication.</title>
        <authorList>
            <person name="Kim S."/>
            <person name="Park J."/>
            <person name="Yeom S.-I."/>
            <person name="Kim Y.-M."/>
            <person name="Seo E."/>
            <person name="Kim K.-T."/>
            <person name="Kim M.-S."/>
            <person name="Lee J.M."/>
            <person name="Cheong K."/>
            <person name="Shin H.-S."/>
            <person name="Kim S.-B."/>
            <person name="Han K."/>
            <person name="Lee J."/>
            <person name="Park M."/>
            <person name="Lee H.-A."/>
            <person name="Lee H.-Y."/>
            <person name="Lee Y."/>
            <person name="Oh S."/>
            <person name="Lee J.H."/>
            <person name="Choi E."/>
            <person name="Choi E."/>
            <person name="Lee S.E."/>
            <person name="Jeon J."/>
            <person name="Kim H."/>
            <person name="Choi G."/>
            <person name="Song H."/>
            <person name="Lee J."/>
            <person name="Lee S.-C."/>
            <person name="Kwon J.-K."/>
            <person name="Lee H.-Y."/>
            <person name="Koo N."/>
            <person name="Hong Y."/>
            <person name="Kim R.W."/>
            <person name="Kang W.-H."/>
            <person name="Huh J.H."/>
            <person name="Kang B.-C."/>
            <person name="Yang T.-J."/>
            <person name="Lee Y.-H."/>
            <person name="Bennetzen J.L."/>
            <person name="Choi D."/>
        </authorList>
    </citation>
    <scope>NUCLEOTIDE SEQUENCE [LARGE SCALE GENOMIC DNA]</scope>
    <source>
        <strain evidence="3">cv. PBC81</strain>
    </source>
</reference>
<gene>
    <name evidence="2" type="ORF">CQW23_26562</name>
</gene>
<dbReference type="Proteomes" id="UP000224567">
    <property type="component" value="Unassembled WGS sequence"/>
</dbReference>
<comment type="caution">
    <text evidence="2">The sequence shown here is derived from an EMBL/GenBank/DDBJ whole genome shotgun (WGS) entry which is preliminary data.</text>
</comment>
<dbReference type="InterPro" id="IPR011051">
    <property type="entry name" value="RmlC_Cupin_sf"/>
</dbReference>
<sequence length="214" mass="24441">MENSDSQEDEMTYASNLTFLKLIELSSIHLYLDSNLRETLSEIQWLGVFIQDRNKCSIPQQCLLPVIVEGIKDPGNFKHTRFLSFLVSSTVFPGPNTLGMPFVRADFDVDGVNVPYFYPRATKMALVLEGKIYLGFVDSGNRFFAKVDVDNDNDVIVDNAPVQEVVDESNVLLRRSTRQHISSSHYSPNEYVLLTDGEEHEYYKEAMKDENKDQ</sequence>
<dbReference type="STRING" id="33114.A0A2G2VP69"/>
<dbReference type="SMART" id="SM00835">
    <property type="entry name" value="Cupin_1"/>
    <property type="match status" value="1"/>
</dbReference>
<protein>
    <submittedName>
        <fullName evidence="2">Germin-like protein 2-4</fullName>
    </submittedName>
</protein>
<evidence type="ECO:0000313" key="3">
    <source>
        <dbReference type="Proteomes" id="UP000224567"/>
    </source>
</evidence>
<dbReference type="InterPro" id="IPR006045">
    <property type="entry name" value="Cupin_1"/>
</dbReference>
<name>A0A2G2VP69_CAPBA</name>
<evidence type="ECO:0000259" key="1">
    <source>
        <dbReference type="SMART" id="SM00835"/>
    </source>
</evidence>
<dbReference type="PANTHER" id="PTHR31238">
    <property type="entry name" value="GERMIN-LIKE PROTEIN SUBFAMILY 3 MEMBER 3"/>
    <property type="match status" value="1"/>
</dbReference>
<proteinExistence type="predicted"/>
<evidence type="ECO:0000313" key="2">
    <source>
        <dbReference type="EMBL" id="PHT34762.1"/>
    </source>
</evidence>
<dbReference type="EMBL" id="MLFT02000011">
    <property type="protein sequence ID" value="PHT34762.1"/>
    <property type="molecule type" value="Genomic_DNA"/>
</dbReference>
<accession>A0A2G2VP69</accession>
<dbReference type="Gene3D" id="2.60.120.10">
    <property type="entry name" value="Jelly Rolls"/>
    <property type="match status" value="1"/>
</dbReference>
<dbReference type="OrthoDB" id="1921208at2759"/>
<feature type="domain" description="Cupin type-1" evidence="1">
    <location>
        <begin position="69"/>
        <end position="207"/>
    </location>
</feature>
<dbReference type="Pfam" id="PF00190">
    <property type="entry name" value="Cupin_1"/>
    <property type="match status" value="1"/>
</dbReference>
<keyword evidence="3" id="KW-1185">Reference proteome</keyword>
<dbReference type="SUPFAM" id="SSF51182">
    <property type="entry name" value="RmlC-like cupins"/>
    <property type="match status" value="1"/>
</dbReference>
<dbReference type="InterPro" id="IPR014710">
    <property type="entry name" value="RmlC-like_jellyroll"/>
</dbReference>
<dbReference type="AlphaFoldDB" id="A0A2G2VP69"/>
<reference evidence="2 3" key="1">
    <citation type="journal article" date="2017" name="Genome Biol.">
        <title>New reference genome sequences of hot pepper reveal the massive evolution of plant disease-resistance genes by retroduplication.</title>
        <authorList>
            <person name="Kim S."/>
            <person name="Park J."/>
            <person name="Yeom S.I."/>
            <person name="Kim Y.M."/>
            <person name="Seo E."/>
            <person name="Kim K.T."/>
            <person name="Kim M.S."/>
            <person name="Lee J.M."/>
            <person name="Cheong K."/>
            <person name="Shin H.S."/>
            <person name="Kim S.B."/>
            <person name="Han K."/>
            <person name="Lee J."/>
            <person name="Park M."/>
            <person name="Lee H.A."/>
            <person name="Lee H.Y."/>
            <person name="Lee Y."/>
            <person name="Oh S."/>
            <person name="Lee J.H."/>
            <person name="Choi E."/>
            <person name="Choi E."/>
            <person name="Lee S.E."/>
            <person name="Jeon J."/>
            <person name="Kim H."/>
            <person name="Choi G."/>
            <person name="Song H."/>
            <person name="Lee J."/>
            <person name="Lee S.C."/>
            <person name="Kwon J.K."/>
            <person name="Lee H.Y."/>
            <person name="Koo N."/>
            <person name="Hong Y."/>
            <person name="Kim R.W."/>
            <person name="Kang W.H."/>
            <person name="Huh J.H."/>
            <person name="Kang B.C."/>
            <person name="Yang T.J."/>
            <person name="Lee Y.H."/>
            <person name="Bennetzen J.L."/>
            <person name="Choi D."/>
        </authorList>
    </citation>
    <scope>NUCLEOTIDE SEQUENCE [LARGE SCALE GENOMIC DNA]</scope>
    <source>
        <strain evidence="3">cv. PBC81</strain>
    </source>
</reference>
<organism evidence="2 3">
    <name type="scientific">Capsicum baccatum</name>
    <name type="common">Peruvian pepper</name>
    <dbReference type="NCBI Taxonomy" id="33114"/>
    <lineage>
        <taxon>Eukaryota</taxon>
        <taxon>Viridiplantae</taxon>
        <taxon>Streptophyta</taxon>
        <taxon>Embryophyta</taxon>
        <taxon>Tracheophyta</taxon>
        <taxon>Spermatophyta</taxon>
        <taxon>Magnoliopsida</taxon>
        <taxon>eudicotyledons</taxon>
        <taxon>Gunneridae</taxon>
        <taxon>Pentapetalae</taxon>
        <taxon>asterids</taxon>
        <taxon>lamiids</taxon>
        <taxon>Solanales</taxon>
        <taxon>Solanaceae</taxon>
        <taxon>Solanoideae</taxon>
        <taxon>Capsiceae</taxon>
        <taxon>Capsicum</taxon>
    </lineage>
</organism>